<dbReference type="GO" id="GO:0015386">
    <property type="term" value="F:potassium:proton antiporter activity"/>
    <property type="evidence" value="ECO:0007669"/>
    <property type="project" value="TreeGrafter"/>
</dbReference>
<feature type="compositionally biased region" description="Basic and acidic residues" evidence="10">
    <location>
        <begin position="1165"/>
        <end position="1174"/>
    </location>
</feature>
<dbReference type="PANTHER" id="PTHR10110">
    <property type="entry name" value="SODIUM/HYDROGEN EXCHANGER"/>
    <property type="match status" value="1"/>
</dbReference>
<keyword evidence="4 11" id="KW-0812">Transmembrane</keyword>
<feature type="compositionally biased region" description="Polar residues" evidence="10">
    <location>
        <begin position="40"/>
        <end position="51"/>
    </location>
</feature>
<keyword evidence="5 11" id="KW-1133">Transmembrane helix</keyword>
<reference evidence="14" key="1">
    <citation type="submission" date="2023-08" db="EMBL/GenBank/DDBJ databases">
        <authorList>
            <person name="Chen Y."/>
            <person name="Shah S."/>
            <person name="Dougan E. K."/>
            <person name="Thang M."/>
            <person name="Chan C."/>
        </authorList>
    </citation>
    <scope>NUCLEOTIDE SEQUENCE</scope>
</reference>
<feature type="transmembrane region" description="Helical" evidence="11">
    <location>
        <begin position="144"/>
        <end position="162"/>
    </location>
</feature>
<dbReference type="GO" id="GO:0098719">
    <property type="term" value="P:sodium ion import across plasma membrane"/>
    <property type="evidence" value="ECO:0007669"/>
    <property type="project" value="TreeGrafter"/>
</dbReference>
<accession>A0AA36IVW7</accession>
<dbReference type="GO" id="GO:0015385">
    <property type="term" value="F:sodium:proton antiporter activity"/>
    <property type="evidence" value="ECO:0007669"/>
    <property type="project" value="InterPro"/>
</dbReference>
<feature type="compositionally biased region" description="Low complexity" evidence="10">
    <location>
        <begin position="1155"/>
        <end position="1164"/>
    </location>
</feature>
<feature type="transmembrane region" description="Helical" evidence="11">
    <location>
        <begin position="76"/>
        <end position="99"/>
    </location>
</feature>
<feature type="transmembrane region" description="Helical" evidence="11">
    <location>
        <begin position="362"/>
        <end position="382"/>
    </location>
</feature>
<dbReference type="InterPro" id="IPR006153">
    <property type="entry name" value="Cation/H_exchanger_TM"/>
</dbReference>
<gene>
    <name evidence="14" type="ORF">EVOR1521_LOCUS19127</name>
</gene>
<keyword evidence="9" id="KW-0739">Sodium transport</keyword>
<feature type="transmembrane region" description="Helical" evidence="11">
    <location>
        <begin position="106"/>
        <end position="124"/>
    </location>
</feature>
<evidence type="ECO:0000256" key="2">
    <source>
        <dbReference type="ARBA" id="ARBA00022448"/>
    </source>
</evidence>
<dbReference type="SUPFAM" id="SSF81324">
    <property type="entry name" value="Voltage-gated potassium channels"/>
    <property type="match status" value="1"/>
</dbReference>
<dbReference type="Pfam" id="PF00520">
    <property type="entry name" value="Ion_trans"/>
    <property type="match status" value="1"/>
</dbReference>
<feature type="domain" description="Ion transport" evidence="12">
    <location>
        <begin position="760"/>
        <end position="880"/>
    </location>
</feature>
<dbReference type="GO" id="GO:0005216">
    <property type="term" value="F:monoatomic ion channel activity"/>
    <property type="evidence" value="ECO:0007669"/>
    <property type="project" value="InterPro"/>
</dbReference>
<feature type="domain" description="Cation/H+ exchanger transmembrane" evidence="13">
    <location>
        <begin position="90"/>
        <end position="491"/>
    </location>
</feature>
<evidence type="ECO:0000256" key="3">
    <source>
        <dbReference type="ARBA" id="ARBA00022475"/>
    </source>
</evidence>
<evidence type="ECO:0000259" key="12">
    <source>
        <dbReference type="Pfam" id="PF00520"/>
    </source>
</evidence>
<evidence type="ECO:0000256" key="8">
    <source>
        <dbReference type="ARBA" id="ARBA00023136"/>
    </source>
</evidence>
<comment type="caution">
    <text evidence="14">The sequence shown here is derived from an EMBL/GenBank/DDBJ whole genome shotgun (WGS) entry which is preliminary data.</text>
</comment>
<dbReference type="InterPro" id="IPR005821">
    <property type="entry name" value="Ion_trans_dom"/>
</dbReference>
<feature type="transmembrane region" description="Helical" evidence="11">
    <location>
        <begin position="472"/>
        <end position="500"/>
    </location>
</feature>
<feature type="transmembrane region" description="Helical" evidence="11">
    <location>
        <begin position="790"/>
        <end position="812"/>
    </location>
</feature>
<name>A0AA36IVW7_9DINO</name>
<comment type="subcellular location">
    <subcellularLocation>
        <location evidence="1">Cell membrane</location>
        <topology evidence="1">Multi-pass membrane protein</topology>
    </subcellularLocation>
</comment>
<dbReference type="PANTHER" id="PTHR10110:SF86">
    <property type="entry name" value="SODIUM_HYDROGEN EXCHANGER 7"/>
    <property type="match status" value="1"/>
</dbReference>
<dbReference type="Gene3D" id="6.10.140.1330">
    <property type="match status" value="1"/>
</dbReference>
<keyword evidence="8 11" id="KW-0472">Membrane</keyword>
<feature type="transmembrane region" description="Helical" evidence="11">
    <location>
        <begin position="394"/>
        <end position="419"/>
    </location>
</feature>
<protein>
    <recommendedName>
        <fullName evidence="16">Na+/H+ antiporter</fullName>
    </recommendedName>
</protein>
<dbReference type="GO" id="GO:0051453">
    <property type="term" value="P:regulation of intracellular pH"/>
    <property type="evidence" value="ECO:0007669"/>
    <property type="project" value="TreeGrafter"/>
</dbReference>
<keyword evidence="3" id="KW-1003">Cell membrane</keyword>
<feature type="transmembrane region" description="Helical" evidence="11">
    <location>
        <begin position="759"/>
        <end position="778"/>
    </location>
</feature>
<keyword evidence="7" id="KW-0406">Ion transport</keyword>
<evidence type="ECO:0000259" key="13">
    <source>
        <dbReference type="Pfam" id="PF00999"/>
    </source>
</evidence>
<evidence type="ECO:0000256" key="9">
    <source>
        <dbReference type="ARBA" id="ARBA00023201"/>
    </source>
</evidence>
<dbReference type="Gene3D" id="1.20.120.350">
    <property type="entry name" value="Voltage-gated potassium channels. Chain C"/>
    <property type="match status" value="1"/>
</dbReference>
<dbReference type="AlphaFoldDB" id="A0AA36IVW7"/>
<feature type="compositionally biased region" description="Basic and acidic residues" evidence="10">
    <location>
        <begin position="1144"/>
        <end position="1154"/>
    </location>
</feature>
<dbReference type="Proteomes" id="UP001178507">
    <property type="component" value="Unassembled WGS sequence"/>
</dbReference>
<evidence type="ECO:0000256" key="10">
    <source>
        <dbReference type="SAM" id="MobiDB-lite"/>
    </source>
</evidence>
<feature type="transmembrane region" description="Helical" evidence="11">
    <location>
        <begin position="174"/>
        <end position="195"/>
    </location>
</feature>
<dbReference type="InterPro" id="IPR027359">
    <property type="entry name" value="Volt_channel_dom_sf"/>
</dbReference>
<feature type="transmembrane region" description="Helical" evidence="11">
    <location>
        <begin position="277"/>
        <end position="296"/>
    </location>
</feature>
<feature type="transmembrane region" description="Helical" evidence="11">
    <location>
        <begin position="330"/>
        <end position="350"/>
    </location>
</feature>
<evidence type="ECO:0000256" key="1">
    <source>
        <dbReference type="ARBA" id="ARBA00004651"/>
    </source>
</evidence>
<evidence type="ECO:0000313" key="14">
    <source>
        <dbReference type="EMBL" id="CAJ1394484.1"/>
    </source>
</evidence>
<evidence type="ECO:0000313" key="15">
    <source>
        <dbReference type="Proteomes" id="UP001178507"/>
    </source>
</evidence>
<feature type="region of interest" description="Disordered" evidence="10">
    <location>
        <begin position="40"/>
        <end position="69"/>
    </location>
</feature>
<keyword evidence="15" id="KW-1185">Reference proteome</keyword>
<dbReference type="Pfam" id="PF00999">
    <property type="entry name" value="Na_H_Exchanger"/>
    <property type="match status" value="1"/>
</dbReference>
<evidence type="ECO:0000256" key="6">
    <source>
        <dbReference type="ARBA" id="ARBA00023053"/>
    </source>
</evidence>
<evidence type="ECO:0000256" key="5">
    <source>
        <dbReference type="ARBA" id="ARBA00022989"/>
    </source>
</evidence>
<feature type="transmembrane region" description="Helical" evidence="11">
    <location>
        <begin position="308"/>
        <end position="324"/>
    </location>
</feature>
<evidence type="ECO:0000256" key="4">
    <source>
        <dbReference type="ARBA" id="ARBA00022692"/>
    </source>
</evidence>
<feature type="transmembrane region" description="Helical" evidence="11">
    <location>
        <begin position="7"/>
        <end position="29"/>
    </location>
</feature>
<organism evidence="14 15">
    <name type="scientific">Effrenium voratum</name>
    <dbReference type="NCBI Taxonomy" id="2562239"/>
    <lineage>
        <taxon>Eukaryota</taxon>
        <taxon>Sar</taxon>
        <taxon>Alveolata</taxon>
        <taxon>Dinophyceae</taxon>
        <taxon>Suessiales</taxon>
        <taxon>Symbiodiniaceae</taxon>
        <taxon>Effrenium</taxon>
    </lineage>
</organism>
<keyword evidence="6" id="KW-0915">Sodium</keyword>
<feature type="region of interest" description="Disordered" evidence="10">
    <location>
        <begin position="1026"/>
        <end position="1183"/>
    </location>
</feature>
<evidence type="ECO:0000256" key="7">
    <source>
        <dbReference type="ARBA" id="ARBA00023065"/>
    </source>
</evidence>
<dbReference type="EMBL" id="CAUJNA010002857">
    <property type="protein sequence ID" value="CAJ1394484.1"/>
    <property type="molecule type" value="Genomic_DNA"/>
</dbReference>
<proteinExistence type="predicted"/>
<evidence type="ECO:0008006" key="16">
    <source>
        <dbReference type="Google" id="ProtNLM"/>
    </source>
</evidence>
<dbReference type="GO" id="GO:0005886">
    <property type="term" value="C:plasma membrane"/>
    <property type="evidence" value="ECO:0007669"/>
    <property type="project" value="UniProtKB-SubCell"/>
</dbReference>
<evidence type="ECO:0000256" key="11">
    <source>
        <dbReference type="SAM" id="Phobius"/>
    </source>
</evidence>
<feature type="transmembrane region" description="Helical" evidence="11">
    <location>
        <begin position="201"/>
        <end position="225"/>
    </location>
</feature>
<dbReference type="InterPro" id="IPR018422">
    <property type="entry name" value="Cation/H_exchanger_CPA1"/>
</dbReference>
<feature type="compositionally biased region" description="Basic and acidic residues" evidence="10">
    <location>
        <begin position="1050"/>
        <end position="1109"/>
    </location>
</feature>
<keyword evidence="2" id="KW-0813">Transport</keyword>
<feature type="compositionally biased region" description="Basic and acidic residues" evidence="10">
    <location>
        <begin position="55"/>
        <end position="69"/>
    </location>
</feature>
<feature type="transmembrane region" description="Helical" evidence="11">
    <location>
        <begin position="237"/>
        <end position="257"/>
    </location>
</feature>
<sequence length="1183" mass="131952">MVPKARCIPLGWLLAAVGWSLFLASYVGFLETQPRRLATSDVSCENQTGNETEGGVEHGANEHTAGHDAHGHPHDALAFLLLSFIFGVSLTALTMVEYFKGLQQTVALFISGIILALIHNAVPAESMNAVWASSWEMWMNIDPHLLLFTMLPALLMADAMTINTGVAQRVAKQCLYLAGPGVIANTLMVAGFLHLYLPYQWPFFLCLTAGAILSATDPVAVVALLKELGASPTLTVLIQGEALLNDGTSIVMYLISYNMLKGVTYDSYSATVFLTRTITVAVAAGVLIGVAAYLLLKKVGSPFDHNSGIIQTVLTLGCAYVSFYSSEGLFSASGVLSTVAAALVLARKMWPVIIDRESLMSFWHVFEYLCNTLIFFLAGALTGNSMINIEAQDWGHLLVIYIFLVLARGSIVFCSMPLLQLMHPARQKVTVQEALVITWGGLRGAVGLSLAIQVAKDRAGGVLSYEDAHRVLFYVGGVAALTLVVNATTSPLLVSVLGITRWESAKQSMMLMLHSRLKVEAKHLGTNSQVTHTLSHVLGDLKHEIKKQKIGEEDEVQEVEIVHSKSNVLQGHETRLRRSRASRFTEDVVHGLRKLGEKVTLTAGVDNVNDWQEGKAKTEEMRRQLLKSQQDHSCDAGFAVTILDLLDDLPMQNDMPHIHHVVEKDNVWPPMLRVLNEAFLKIVESEYWELIEKRHFPDTETGEALLLSVSMARETPPHELKDLERLQDLIKEKEDEYHGQISRRNLHETSSLQRLCNSLPFTIFMTIVIVLSVAVVQYEDIAAVSYKNMVVIVLEAIFLTIFFVEMVLKLTAFRLKYFWDSWNVLDFVLLCTGVAGLISQIDSLRLDDLSEMSAESRLLRTTGTLRILRLFRVFRLFRLTVLVRRKLRRRGVSADMAQHLHTMALLEGFVLGHLKAQTSMVRFFCRGTLDNDEICRVILQSQIQVFCAMQAAVEEESRLGIVVRRNVSNMRESINAVRELEHFVLDARKIGLLNATDTESLLHPLHEHMAHIRKKFYRCFNGDTGFEDKEDETDEEHERVNSETASEVSEVFKSEREREERKEESAVRIRSEAEAKGDEREEMIAEERAEEMVVEEAKNEDRAAKEVPVTHEPPALPEAKSEDRAARSPGAKEVPVTHEPPALPEDRAERKAAEAPEGAVPGAEEQAREDHELEVLPGRPMLG</sequence>